<name>A0A2M4CCG3_9DIPT</name>
<feature type="chain" id="PRO_5014636834" evidence="1">
    <location>
        <begin position="20"/>
        <end position="76"/>
    </location>
</feature>
<sequence length="76" mass="8998">MYTVRYTTLILLLFQLLTALVEFEHHLETWFMISASQHTQTLLLSVYHSVRPVAFLSLTPLCVCMTVTICPRRRRW</sequence>
<evidence type="ECO:0000313" key="2">
    <source>
        <dbReference type="EMBL" id="MBW63017.1"/>
    </source>
</evidence>
<evidence type="ECO:0000256" key="1">
    <source>
        <dbReference type="SAM" id="SignalP"/>
    </source>
</evidence>
<protein>
    <submittedName>
        <fullName evidence="2">Putative secreted protein</fullName>
    </submittedName>
</protein>
<feature type="signal peptide" evidence="1">
    <location>
        <begin position="1"/>
        <end position="19"/>
    </location>
</feature>
<proteinExistence type="predicted"/>
<organism evidence="2">
    <name type="scientific">Anopheles marajoara</name>
    <dbReference type="NCBI Taxonomy" id="58244"/>
    <lineage>
        <taxon>Eukaryota</taxon>
        <taxon>Metazoa</taxon>
        <taxon>Ecdysozoa</taxon>
        <taxon>Arthropoda</taxon>
        <taxon>Hexapoda</taxon>
        <taxon>Insecta</taxon>
        <taxon>Pterygota</taxon>
        <taxon>Neoptera</taxon>
        <taxon>Endopterygota</taxon>
        <taxon>Diptera</taxon>
        <taxon>Nematocera</taxon>
        <taxon>Culicoidea</taxon>
        <taxon>Culicidae</taxon>
        <taxon>Anophelinae</taxon>
        <taxon>Anopheles</taxon>
    </lineage>
</organism>
<accession>A0A2M4CCG3</accession>
<keyword evidence="1" id="KW-0732">Signal</keyword>
<dbReference type="AlphaFoldDB" id="A0A2M4CCG3"/>
<reference evidence="2" key="1">
    <citation type="submission" date="2018-01" db="EMBL/GenBank/DDBJ databases">
        <title>An insight into the sialome of Amazonian anophelines.</title>
        <authorList>
            <person name="Ribeiro J.M."/>
            <person name="Scarpassa V."/>
            <person name="Calvo E."/>
        </authorList>
    </citation>
    <scope>NUCLEOTIDE SEQUENCE</scope>
    <source>
        <tissue evidence="2">Salivary glands</tissue>
    </source>
</reference>
<dbReference type="EMBL" id="GGFJ01013876">
    <property type="protein sequence ID" value="MBW63017.1"/>
    <property type="molecule type" value="Transcribed_RNA"/>
</dbReference>